<name>A0A225W9W6_9STRA</name>
<accession>A0A225W9W6</accession>
<proteinExistence type="predicted"/>
<dbReference type="AlphaFoldDB" id="A0A225W9W6"/>
<evidence type="ECO:0000313" key="2">
    <source>
        <dbReference type="Proteomes" id="UP000198211"/>
    </source>
</evidence>
<dbReference type="Proteomes" id="UP000198211">
    <property type="component" value="Unassembled WGS sequence"/>
</dbReference>
<evidence type="ECO:0000313" key="1">
    <source>
        <dbReference type="EMBL" id="OWZ13949.1"/>
    </source>
</evidence>
<comment type="caution">
    <text evidence="1">The sequence shown here is derived from an EMBL/GenBank/DDBJ whole genome shotgun (WGS) entry which is preliminary data.</text>
</comment>
<sequence length="120" mass="13637">MQSRSAVMDFDTNEVRYNEEGGAVVVPFKTYDKKGGATVAAVRMARRTQLDKYKRFNKKLNAVANKATCFMFDPLQNERKYTIIEKSACTLIEVILEMEGLVMYENVNWCTQQDSSSCGV</sequence>
<organism evidence="1 2">
    <name type="scientific">Phytophthora megakarya</name>
    <dbReference type="NCBI Taxonomy" id="4795"/>
    <lineage>
        <taxon>Eukaryota</taxon>
        <taxon>Sar</taxon>
        <taxon>Stramenopiles</taxon>
        <taxon>Oomycota</taxon>
        <taxon>Peronosporomycetes</taxon>
        <taxon>Peronosporales</taxon>
        <taxon>Peronosporaceae</taxon>
        <taxon>Phytophthora</taxon>
    </lineage>
</organism>
<reference evidence="2" key="1">
    <citation type="submission" date="2017-03" db="EMBL/GenBank/DDBJ databases">
        <title>Phytopthora megakarya and P. palmivora, two closely related causual agents of cacao black pod achieved similar genome size and gene model numbers by different mechanisms.</title>
        <authorList>
            <person name="Ali S."/>
            <person name="Shao J."/>
            <person name="Larry D.J."/>
            <person name="Kronmiller B."/>
            <person name="Shen D."/>
            <person name="Strem M.D."/>
            <person name="Melnick R.L."/>
            <person name="Guiltinan M.J."/>
            <person name="Tyler B.M."/>
            <person name="Meinhardt L.W."/>
            <person name="Bailey B.A."/>
        </authorList>
    </citation>
    <scope>NUCLEOTIDE SEQUENCE [LARGE SCALE GENOMIC DNA]</scope>
    <source>
        <strain evidence="2">zdho120</strain>
    </source>
</reference>
<gene>
    <name evidence="1" type="ORF">PHMEG_00012642</name>
</gene>
<dbReference type="EMBL" id="NBNE01001454">
    <property type="protein sequence ID" value="OWZ13949.1"/>
    <property type="molecule type" value="Genomic_DNA"/>
</dbReference>
<keyword evidence="2" id="KW-1185">Reference proteome</keyword>
<protein>
    <submittedName>
        <fullName evidence="1">Uncharacterized protein</fullName>
    </submittedName>
</protein>